<keyword evidence="1" id="KW-0812">Transmembrane</keyword>
<sequence length="101" mass="11672">METILFISAFVLVNSLIILLFYYFLQRVSPVLFILLCLTELAVIYSIAELFNQLDIYLLKRKVFIELGHAKIILLEILLGSLVIAVISMIISIVNRSRKKW</sequence>
<organism evidence="2 3">
    <name type="scientific">Taishania pollutisoli</name>
    <dbReference type="NCBI Taxonomy" id="2766479"/>
    <lineage>
        <taxon>Bacteria</taxon>
        <taxon>Pseudomonadati</taxon>
        <taxon>Bacteroidota</taxon>
        <taxon>Flavobacteriia</taxon>
        <taxon>Flavobacteriales</taxon>
        <taxon>Crocinitomicaceae</taxon>
        <taxon>Taishania</taxon>
    </lineage>
</organism>
<dbReference type="RefSeq" id="WP_216714101.1">
    <property type="nucleotide sequence ID" value="NZ_JACVEL010000005.1"/>
</dbReference>
<proteinExistence type="predicted"/>
<evidence type="ECO:0000313" key="3">
    <source>
        <dbReference type="Proteomes" id="UP000652681"/>
    </source>
</evidence>
<evidence type="ECO:0000256" key="1">
    <source>
        <dbReference type="SAM" id="Phobius"/>
    </source>
</evidence>
<name>A0A8J6PPU4_9FLAO</name>
<keyword evidence="1" id="KW-0472">Membrane</keyword>
<keyword evidence="1" id="KW-1133">Transmembrane helix</keyword>
<accession>A0A8J6PPU4</accession>
<protein>
    <submittedName>
        <fullName evidence="2">Uncharacterized protein</fullName>
    </submittedName>
</protein>
<feature type="transmembrane region" description="Helical" evidence="1">
    <location>
        <begin position="32"/>
        <end position="52"/>
    </location>
</feature>
<dbReference type="EMBL" id="JACVEL010000005">
    <property type="protein sequence ID" value="MBC9812633.1"/>
    <property type="molecule type" value="Genomic_DNA"/>
</dbReference>
<comment type="caution">
    <text evidence="2">The sequence shown here is derived from an EMBL/GenBank/DDBJ whole genome shotgun (WGS) entry which is preliminary data.</text>
</comment>
<dbReference type="AlphaFoldDB" id="A0A8J6PPU4"/>
<feature type="transmembrane region" description="Helical" evidence="1">
    <location>
        <begin position="6"/>
        <end position="25"/>
    </location>
</feature>
<evidence type="ECO:0000313" key="2">
    <source>
        <dbReference type="EMBL" id="MBC9812633.1"/>
    </source>
</evidence>
<keyword evidence="3" id="KW-1185">Reference proteome</keyword>
<dbReference type="Proteomes" id="UP000652681">
    <property type="component" value="Unassembled WGS sequence"/>
</dbReference>
<reference evidence="2" key="1">
    <citation type="submission" date="2020-09" db="EMBL/GenBank/DDBJ databases">
        <title>Taishania pollutisoli gen. nov., sp. nov., Isolated from Tetrabromobisphenol A-Contaminated Soil.</title>
        <authorList>
            <person name="Chen Q."/>
        </authorList>
    </citation>
    <scope>NUCLEOTIDE SEQUENCE</scope>
    <source>
        <strain evidence="2">CZZ-1</strain>
    </source>
</reference>
<feature type="transmembrane region" description="Helical" evidence="1">
    <location>
        <begin position="72"/>
        <end position="94"/>
    </location>
</feature>
<gene>
    <name evidence="2" type="ORF">H9Y05_09135</name>
</gene>